<evidence type="ECO:0000313" key="2">
    <source>
        <dbReference type="Proteomes" id="UP000254741"/>
    </source>
</evidence>
<reference evidence="1 2" key="1">
    <citation type="submission" date="2018-06" db="EMBL/GenBank/DDBJ databases">
        <authorList>
            <consortium name="Pathogen Informatics"/>
            <person name="Doyle S."/>
        </authorList>
    </citation>
    <scope>NUCLEOTIDE SEQUENCE [LARGE SCALE GENOMIC DNA]</scope>
    <source>
        <strain evidence="1 2">NCTC8297</strain>
    </source>
</reference>
<dbReference type="GO" id="GO:0016020">
    <property type="term" value="C:membrane"/>
    <property type="evidence" value="ECO:0007669"/>
    <property type="project" value="GOC"/>
</dbReference>
<dbReference type="AlphaFoldDB" id="A0A379TDC8"/>
<protein>
    <submittedName>
        <fullName evidence="1">Tetraacyldisaccharide 4'-kinase</fullName>
        <ecNumber evidence="1">2.7.1.130</ecNumber>
    </submittedName>
</protein>
<dbReference type="EC" id="2.7.1.130" evidence="1"/>
<organism evidence="1 2">
    <name type="scientific">Salmonella enterica subsp. arizonae</name>
    <dbReference type="NCBI Taxonomy" id="59203"/>
    <lineage>
        <taxon>Bacteria</taxon>
        <taxon>Pseudomonadati</taxon>
        <taxon>Pseudomonadota</taxon>
        <taxon>Gammaproteobacteria</taxon>
        <taxon>Enterobacterales</taxon>
        <taxon>Enterobacteriaceae</taxon>
        <taxon>Salmonella</taxon>
    </lineage>
</organism>
<dbReference type="InterPro" id="IPR003758">
    <property type="entry name" value="LpxK"/>
</dbReference>
<dbReference type="Pfam" id="PF02606">
    <property type="entry name" value="LpxK"/>
    <property type="match status" value="1"/>
</dbReference>
<dbReference type="UniPathway" id="UPA00359">
    <property type="reaction ID" value="UER00482"/>
</dbReference>
<dbReference type="GO" id="GO:0005524">
    <property type="term" value="F:ATP binding"/>
    <property type="evidence" value="ECO:0007669"/>
    <property type="project" value="InterPro"/>
</dbReference>
<dbReference type="GO" id="GO:0009245">
    <property type="term" value="P:lipid A biosynthetic process"/>
    <property type="evidence" value="ECO:0007669"/>
    <property type="project" value="InterPro"/>
</dbReference>
<dbReference type="GO" id="GO:0009029">
    <property type="term" value="F:lipid-A 4'-kinase activity"/>
    <property type="evidence" value="ECO:0007669"/>
    <property type="project" value="UniProtKB-EC"/>
</dbReference>
<name>A0A379TDC8_SALER</name>
<accession>A0A379TDC8</accession>
<sequence length="76" mass="8690">MARIRKSASRWRIIKRSPPADVQALVGEGQTLVMTEKDAVKCRAFAEDNWWFLPVDARLSGEKPDKLLEHITSLVR</sequence>
<proteinExistence type="predicted"/>
<dbReference type="EMBL" id="UGXG01000002">
    <property type="protein sequence ID" value="SUG48441.1"/>
    <property type="molecule type" value="Genomic_DNA"/>
</dbReference>
<evidence type="ECO:0000313" key="1">
    <source>
        <dbReference type="EMBL" id="SUG48441.1"/>
    </source>
</evidence>
<keyword evidence="1" id="KW-0808">Transferase</keyword>
<dbReference type="Proteomes" id="UP000254741">
    <property type="component" value="Unassembled WGS sequence"/>
</dbReference>
<gene>
    <name evidence="1" type="primary">lpxK_1</name>
    <name evidence="1" type="ORF">NCTC8297_03742</name>
</gene>
<keyword evidence="1" id="KW-0418">Kinase</keyword>